<feature type="transmembrane region" description="Helical" evidence="1">
    <location>
        <begin position="41"/>
        <end position="61"/>
    </location>
</feature>
<name>A0AA39LL49_9BILA</name>
<keyword evidence="1" id="KW-0812">Transmembrane</keyword>
<keyword evidence="1" id="KW-0472">Membrane</keyword>
<dbReference type="EMBL" id="JAUCMV010000004">
    <property type="protein sequence ID" value="KAK0401059.1"/>
    <property type="molecule type" value="Genomic_DNA"/>
</dbReference>
<sequence>MDLVLNEIAPGIMTAVNVCLEGFYLYLIKSKSPPEMAAYRIFLSTASICGILNSLTTAIISPRITIIDHGLRFDHVLSNVLPPSVDRTIANFHFTFGFAEIQLHLIMILHASINLYCPVRIAKLSRIKASMIVVLFTIIPPAICTAARFPRDSSREHKTRKEGNPLLRLDFIVAVITVTGLFTTVAFLMFLAATEPDEGARIIWILWAVILAVPLLLNVWFVAVTRRCYQYL</sequence>
<accession>A0AA39LL49</accession>
<feature type="transmembrane region" description="Helical" evidence="1">
    <location>
        <begin position="169"/>
        <end position="191"/>
    </location>
</feature>
<dbReference type="Proteomes" id="UP001175271">
    <property type="component" value="Unassembled WGS sequence"/>
</dbReference>
<evidence type="ECO:0000313" key="3">
    <source>
        <dbReference type="Proteomes" id="UP001175271"/>
    </source>
</evidence>
<gene>
    <name evidence="2" type="ORF">QR680_015575</name>
</gene>
<keyword evidence="3" id="KW-1185">Reference proteome</keyword>
<organism evidence="2 3">
    <name type="scientific">Steinernema hermaphroditum</name>
    <dbReference type="NCBI Taxonomy" id="289476"/>
    <lineage>
        <taxon>Eukaryota</taxon>
        <taxon>Metazoa</taxon>
        <taxon>Ecdysozoa</taxon>
        <taxon>Nematoda</taxon>
        <taxon>Chromadorea</taxon>
        <taxon>Rhabditida</taxon>
        <taxon>Tylenchina</taxon>
        <taxon>Panagrolaimomorpha</taxon>
        <taxon>Strongyloidoidea</taxon>
        <taxon>Steinernematidae</taxon>
        <taxon>Steinernema</taxon>
    </lineage>
</organism>
<evidence type="ECO:0000313" key="2">
    <source>
        <dbReference type="EMBL" id="KAK0401059.1"/>
    </source>
</evidence>
<feature type="transmembrane region" description="Helical" evidence="1">
    <location>
        <begin position="203"/>
        <end position="223"/>
    </location>
</feature>
<reference evidence="2" key="1">
    <citation type="submission" date="2023-06" db="EMBL/GenBank/DDBJ databases">
        <title>Genomic analysis of the entomopathogenic nematode Steinernema hermaphroditum.</title>
        <authorList>
            <person name="Schwarz E.M."/>
            <person name="Heppert J.K."/>
            <person name="Baniya A."/>
            <person name="Schwartz H.T."/>
            <person name="Tan C.-H."/>
            <person name="Antoshechkin I."/>
            <person name="Sternberg P.W."/>
            <person name="Goodrich-Blair H."/>
            <person name="Dillman A.R."/>
        </authorList>
    </citation>
    <scope>NUCLEOTIDE SEQUENCE</scope>
    <source>
        <strain evidence="2">PS9179</strain>
        <tissue evidence="2">Whole animal</tissue>
    </source>
</reference>
<comment type="caution">
    <text evidence="2">The sequence shown here is derived from an EMBL/GenBank/DDBJ whole genome shotgun (WGS) entry which is preliminary data.</text>
</comment>
<dbReference type="AlphaFoldDB" id="A0AA39LL49"/>
<feature type="transmembrane region" description="Helical" evidence="1">
    <location>
        <begin position="12"/>
        <end position="29"/>
    </location>
</feature>
<evidence type="ECO:0000256" key="1">
    <source>
        <dbReference type="SAM" id="Phobius"/>
    </source>
</evidence>
<feature type="transmembrane region" description="Helical" evidence="1">
    <location>
        <begin position="129"/>
        <end position="149"/>
    </location>
</feature>
<proteinExistence type="predicted"/>
<keyword evidence="1" id="KW-1133">Transmembrane helix</keyword>
<protein>
    <submittedName>
        <fullName evidence="2">Uncharacterized protein</fullName>
    </submittedName>
</protein>